<protein>
    <submittedName>
        <fullName evidence="10">Transcriptional regulator family: bZIP</fullName>
    </submittedName>
</protein>
<name>A0A8H7KJX8_AGABI</name>
<evidence type="ECO:0000259" key="9">
    <source>
        <dbReference type="PROSITE" id="PS50217"/>
    </source>
</evidence>
<dbReference type="GO" id="GO:0003677">
    <property type="term" value="F:DNA binding"/>
    <property type="evidence" value="ECO:0007669"/>
    <property type="project" value="UniProtKB-KW"/>
</dbReference>
<evidence type="ECO:0000256" key="6">
    <source>
        <dbReference type="ARBA" id="ARBA00023242"/>
    </source>
</evidence>
<evidence type="ECO:0000256" key="2">
    <source>
        <dbReference type="ARBA" id="ARBA00007163"/>
    </source>
</evidence>
<dbReference type="SUPFAM" id="SSF57959">
    <property type="entry name" value="Leucine zipper domain"/>
    <property type="match status" value="1"/>
</dbReference>
<feature type="compositionally biased region" description="Pro residues" evidence="8">
    <location>
        <begin position="42"/>
        <end position="55"/>
    </location>
</feature>
<dbReference type="Proteomes" id="UP000629468">
    <property type="component" value="Unassembled WGS sequence"/>
</dbReference>
<organism evidence="10 11">
    <name type="scientific">Agaricus bisporus var. burnettii</name>
    <dbReference type="NCBI Taxonomy" id="192524"/>
    <lineage>
        <taxon>Eukaryota</taxon>
        <taxon>Fungi</taxon>
        <taxon>Dikarya</taxon>
        <taxon>Basidiomycota</taxon>
        <taxon>Agaricomycotina</taxon>
        <taxon>Agaricomycetes</taxon>
        <taxon>Agaricomycetidae</taxon>
        <taxon>Agaricales</taxon>
        <taxon>Agaricineae</taxon>
        <taxon>Agaricaceae</taxon>
        <taxon>Agaricus</taxon>
    </lineage>
</organism>
<keyword evidence="6" id="KW-0539">Nucleus</keyword>
<dbReference type="CDD" id="cd14812">
    <property type="entry name" value="bZIP_u3"/>
    <property type="match status" value="1"/>
</dbReference>
<dbReference type="EMBL" id="JABXXO010000003">
    <property type="protein sequence ID" value="KAF7782703.1"/>
    <property type="molecule type" value="Genomic_DNA"/>
</dbReference>
<evidence type="ECO:0000256" key="5">
    <source>
        <dbReference type="ARBA" id="ARBA00023163"/>
    </source>
</evidence>
<dbReference type="GO" id="GO:0005634">
    <property type="term" value="C:nucleus"/>
    <property type="evidence" value="ECO:0007669"/>
    <property type="project" value="UniProtKB-SubCell"/>
</dbReference>
<feature type="compositionally biased region" description="Low complexity" evidence="8">
    <location>
        <begin position="378"/>
        <end position="402"/>
    </location>
</feature>
<reference evidence="10 11" key="1">
    <citation type="journal article" name="Sci. Rep.">
        <title>Telomere-to-telomere assembled and centromere annotated genomes of the two main subspecies of the button mushroom Agaricus bisporus reveal especially polymorphic chromosome ends.</title>
        <authorList>
            <person name="Sonnenberg A.S.M."/>
            <person name="Sedaghat-Telgerd N."/>
            <person name="Lavrijssen B."/>
            <person name="Ohm R.A."/>
            <person name="Hendrickx P.M."/>
            <person name="Scholtmeijer K."/>
            <person name="Baars J.J.P."/>
            <person name="van Peer A."/>
        </authorList>
    </citation>
    <scope>NUCLEOTIDE SEQUENCE [LARGE SCALE GENOMIC DNA]</scope>
    <source>
        <strain evidence="10 11">H119_p4</strain>
    </source>
</reference>
<evidence type="ECO:0000256" key="4">
    <source>
        <dbReference type="ARBA" id="ARBA00023125"/>
    </source>
</evidence>
<feature type="compositionally biased region" description="Low complexity" evidence="8">
    <location>
        <begin position="86"/>
        <end position="97"/>
    </location>
</feature>
<comment type="similarity">
    <text evidence="2">Belongs to the bZIP family.</text>
</comment>
<feature type="compositionally biased region" description="Low complexity" evidence="8">
    <location>
        <begin position="412"/>
        <end position="424"/>
    </location>
</feature>
<comment type="subcellular location">
    <subcellularLocation>
        <location evidence="1">Nucleus</location>
    </subcellularLocation>
</comment>
<keyword evidence="3" id="KW-0805">Transcription regulation</keyword>
<dbReference type="PANTHER" id="PTHR47416">
    <property type="entry name" value="BASIC-LEUCINE ZIPPER TRANSCRIPTION FACTOR F-RELATED"/>
    <property type="match status" value="1"/>
</dbReference>
<evidence type="ECO:0000313" key="11">
    <source>
        <dbReference type="Proteomes" id="UP000629468"/>
    </source>
</evidence>
<dbReference type="InterPro" id="IPR046347">
    <property type="entry name" value="bZIP_sf"/>
</dbReference>
<sequence>MAASQLSLSLNQILASDAPVLSPVSPDMPDFQWDIPFYAHAPPSPPSSSASPPPRMLKARTSPDPAPDACVPTHQLFDLNAPPSPVSSLLSADSPLPMHSEPAHSSNKRSASPSPAPAKKPRAQGERIASKDFIPPDVTGLTKREARLVKNRAAAFLSRQRKREEFESMEHRVTELENENARLLALTQAPEDSNHLASEVEQLKAELAAARNRERELNAQLATRPCASPPPAPPVKLEASDSFPLSSPARTSNVPFSNKSGASLGLMVLLCALPSLLSMPLQSTSATTSFTVPTPLLPMASSFDINSYLPNDYDWSRPSPSSIMDLDSDVHHPTFSSPRRLEFSSDIDAEQVGALGNLDISFDTTPSENGKIRVRIHPASSDSSRAPSPGASSSASSSAWDSDPFHSDRTYAAPSPSSASSTSAFSPISASDPFFGISGPGNDYGLSSMLDGSLGMLYGAGSPPGDTLSSLNFPHSPMAVSNLGLGSNEFSIPDPLSQGQKRRVRIALKSMPQAGGAEGGEWEVQLC</sequence>
<dbReference type="SMART" id="SM00338">
    <property type="entry name" value="BRLZ"/>
    <property type="match status" value="1"/>
</dbReference>
<keyword evidence="4" id="KW-0238">DNA-binding</keyword>
<evidence type="ECO:0000256" key="1">
    <source>
        <dbReference type="ARBA" id="ARBA00004123"/>
    </source>
</evidence>
<evidence type="ECO:0000256" key="8">
    <source>
        <dbReference type="SAM" id="MobiDB-lite"/>
    </source>
</evidence>
<dbReference type="Pfam" id="PF00170">
    <property type="entry name" value="bZIP_1"/>
    <property type="match status" value="1"/>
</dbReference>
<comment type="caution">
    <text evidence="10">The sequence shown here is derived from an EMBL/GenBank/DDBJ whole genome shotgun (WGS) entry which is preliminary data.</text>
</comment>
<dbReference type="PROSITE" id="PS50217">
    <property type="entry name" value="BZIP"/>
    <property type="match status" value="1"/>
</dbReference>
<evidence type="ECO:0000256" key="7">
    <source>
        <dbReference type="SAM" id="Coils"/>
    </source>
</evidence>
<feature type="coiled-coil region" evidence="7">
    <location>
        <begin position="159"/>
        <end position="220"/>
    </location>
</feature>
<feature type="domain" description="BZIP" evidence="9">
    <location>
        <begin position="141"/>
        <end position="183"/>
    </location>
</feature>
<accession>A0A8H7KJX8</accession>
<proteinExistence type="inferred from homology"/>
<evidence type="ECO:0000313" key="10">
    <source>
        <dbReference type="EMBL" id="KAF7782703.1"/>
    </source>
</evidence>
<dbReference type="AlphaFoldDB" id="A0A8H7KJX8"/>
<feature type="region of interest" description="Disordered" evidence="8">
    <location>
        <begin position="377"/>
        <end position="424"/>
    </location>
</feature>
<dbReference type="GO" id="GO:0003700">
    <property type="term" value="F:DNA-binding transcription factor activity"/>
    <property type="evidence" value="ECO:0007669"/>
    <property type="project" value="InterPro"/>
</dbReference>
<dbReference type="Gene3D" id="1.20.5.170">
    <property type="match status" value="1"/>
</dbReference>
<evidence type="ECO:0000256" key="3">
    <source>
        <dbReference type="ARBA" id="ARBA00023015"/>
    </source>
</evidence>
<keyword evidence="5" id="KW-0804">Transcription</keyword>
<gene>
    <name evidence="10" type="ORF">Agabi119p4_2079</name>
</gene>
<dbReference type="InterPro" id="IPR004827">
    <property type="entry name" value="bZIP"/>
</dbReference>
<dbReference type="PANTHER" id="PTHR47416:SF8">
    <property type="entry name" value="BASIC-LEUCINE ZIPPER TRANSCRIPTION FACTOR E-RELATED"/>
    <property type="match status" value="1"/>
</dbReference>
<keyword evidence="7" id="KW-0175">Coiled coil</keyword>
<feature type="region of interest" description="Disordered" evidence="8">
    <location>
        <begin position="35"/>
        <end position="137"/>
    </location>
</feature>